<evidence type="ECO:0000256" key="3">
    <source>
        <dbReference type="PIRSR" id="PIRSR617939-1"/>
    </source>
</evidence>
<comment type="caution">
    <text evidence="5">The sequence shown here is derived from an EMBL/GenBank/DDBJ whole genome shotgun (WGS) entry which is preliminary data.</text>
</comment>
<keyword evidence="6" id="KW-1185">Reference proteome</keyword>
<sequence length="168" mass="18614">MSEKSETVEGVNMLIADTVWYFAYGSNMRSFIMVNRGIKPLEQALVKIPTYVLTFKIFGMPYSEPSMASIANMSHVDVNTVLRRGSPAPLPPIHGIAYLITRADYVTLVKSEDGGSACRDIALEADVFRHAEPDSGTMGPKLTVFTLEAKYPFRPNATPSQRYIVSVY</sequence>
<feature type="binding site" evidence="4">
    <location>
        <begin position="21"/>
        <end position="26"/>
    </location>
    <ligand>
        <name>substrate</name>
    </ligand>
</feature>
<evidence type="ECO:0000256" key="2">
    <source>
        <dbReference type="ARBA" id="ARBA00023239"/>
    </source>
</evidence>
<name>A0AAJ0G2U0_9HYPO</name>
<accession>A0AAJ0G2U0</accession>
<dbReference type="Proteomes" id="UP001251528">
    <property type="component" value="Unassembled WGS sequence"/>
</dbReference>
<proteinExistence type="predicted"/>
<organism evidence="5 6">
    <name type="scientific">Conoideocrella luteorostrata</name>
    <dbReference type="NCBI Taxonomy" id="1105319"/>
    <lineage>
        <taxon>Eukaryota</taxon>
        <taxon>Fungi</taxon>
        <taxon>Dikarya</taxon>
        <taxon>Ascomycota</taxon>
        <taxon>Pezizomycotina</taxon>
        <taxon>Sordariomycetes</taxon>
        <taxon>Hypocreomycetidae</taxon>
        <taxon>Hypocreales</taxon>
        <taxon>Clavicipitaceae</taxon>
        <taxon>Conoideocrella</taxon>
    </lineage>
</organism>
<dbReference type="EC" id="4.3.2.9" evidence="1"/>
<dbReference type="Gene3D" id="3.10.490.10">
    <property type="entry name" value="Gamma-glutamyl cyclotransferase-like"/>
    <property type="match status" value="1"/>
</dbReference>
<gene>
    <name evidence="5" type="ORF">QQS21_000313</name>
</gene>
<feature type="binding site" evidence="4">
    <location>
        <position position="163"/>
    </location>
    <ligand>
        <name>substrate</name>
    </ligand>
</feature>
<dbReference type="PANTHER" id="PTHR12935:SF0">
    <property type="entry name" value="GAMMA-GLUTAMYLCYCLOTRANSFERASE"/>
    <property type="match status" value="1"/>
</dbReference>
<feature type="active site" description="Proton acceptor" evidence="3">
    <location>
        <position position="112"/>
    </location>
</feature>
<evidence type="ECO:0000256" key="1">
    <source>
        <dbReference type="ARBA" id="ARBA00012346"/>
    </source>
</evidence>
<dbReference type="AlphaFoldDB" id="A0AAJ0G2U0"/>
<dbReference type="GO" id="GO:0003839">
    <property type="term" value="F:gamma-glutamylcyclotransferase activity"/>
    <property type="evidence" value="ECO:0007669"/>
    <property type="project" value="UniProtKB-EC"/>
</dbReference>
<protein>
    <recommendedName>
        <fullName evidence="1">gamma-glutamylcyclotransferase</fullName>
        <ecNumber evidence="1">4.3.2.9</ecNumber>
    </recommendedName>
</protein>
<keyword evidence="2" id="KW-0456">Lyase</keyword>
<reference evidence="5" key="1">
    <citation type="submission" date="2023-06" db="EMBL/GenBank/DDBJ databases">
        <title>Conoideocrella luteorostrata (Hypocreales: Clavicipitaceae), a potential biocontrol fungus for elongate hemlock scale in United States Christmas tree production areas.</title>
        <authorList>
            <person name="Barrett H."/>
            <person name="Lovett B."/>
            <person name="Macias A.M."/>
            <person name="Stajich J.E."/>
            <person name="Kasson M.T."/>
        </authorList>
    </citation>
    <scope>NUCLEOTIDE SEQUENCE</scope>
    <source>
        <strain evidence="5">ARSEF 14590</strain>
    </source>
</reference>
<dbReference type="EMBL" id="JASWJB010000003">
    <property type="protein sequence ID" value="KAK2616701.1"/>
    <property type="molecule type" value="Genomic_DNA"/>
</dbReference>
<dbReference type="InterPro" id="IPR017939">
    <property type="entry name" value="G-Glutamylcylcotransferase"/>
</dbReference>
<evidence type="ECO:0000313" key="6">
    <source>
        <dbReference type="Proteomes" id="UP001251528"/>
    </source>
</evidence>
<evidence type="ECO:0000313" key="5">
    <source>
        <dbReference type="EMBL" id="KAK2616701.1"/>
    </source>
</evidence>
<dbReference type="PANTHER" id="PTHR12935">
    <property type="entry name" value="GAMMA-GLUTAMYLCYCLOTRANSFERASE"/>
    <property type="match status" value="1"/>
</dbReference>
<evidence type="ECO:0000256" key="4">
    <source>
        <dbReference type="PIRSR" id="PIRSR617939-2"/>
    </source>
</evidence>